<evidence type="ECO:0000313" key="4">
    <source>
        <dbReference type="Proteomes" id="UP000327044"/>
    </source>
</evidence>
<keyword evidence="4" id="KW-1185">Reference proteome</keyword>
<dbReference type="EMBL" id="VVIM01000001">
    <property type="protein sequence ID" value="KAB0805084.1"/>
    <property type="molecule type" value="Genomic_DNA"/>
</dbReference>
<feature type="domain" description="PiggyBac transposable element-derived protein" evidence="2">
    <location>
        <begin position="48"/>
        <end position="198"/>
    </location>
</feature>
<proteinExistence type="predicted"/>
<organism evidence="3 4">
    <name type="scientific">Photinus pyralis</name>
    <name type="common">Common eastern firefly</name>
    <name type="synonym">Lampyris pyralis</name>
    <dbReference type="NCBI Taxonomy" id="7054"/>
    <lineage>
        <taxon>Eukaryota</taxon>
        <taxon>Metazoa</taxon>
        <taxon>Ecdysozoa</taxon>
        <taxon>Arthropoda</taxon>
        <taxon>Hexapoda</taxon>
        <taxon>Insecta</taxon>
        <taxon>Pterygota</taxon>
        <taxon>Neoptera</taxon>
        <taxon>Endopterygota</taxon>
        <taxon>Coleoptera</taxon>
        <taxon>Polyphaga</taxon>
        <taxon>Elateriformia</taxon>
        <taxon>Elateroidea</taxon>
        <taxon>Lampyridae</taxon>
        <taxon>Lampyrinae</taxon>
        <taxon>Photinus</taxon>
    </lineage>
</organism>
<dbReference type="InterPro" id="IPR029526">
    <property type="entry name" value="PGBD"/>
</dbReference>
<evidence type="ECO:0000256" key="1">
    <source>
        <dbReference type="SAM" id="MobiDB-lite"/>
    </source>
</evidence>
<accession>A0A5N4B6A4</accession>
<feature type="domain" description="PiggyBac transposable element-derived protein" evidence="2">
    <location>
        <begin position="217"/>
        <end position="372"/>
    </location>
</feature>
<dbReference type="InParanoid" id="A0A5N4B6A4"/>
<dbReference type="Pfam" id="PF13843">
    <property type="entry name" value="DDE_Tnp_1_7"/>
    <property type="match status" value="2"/>
</dbReference>
<dbReference type="AlphaFoldDB" id="A0A5N4B6A4"/>
<feature type="region of interest" description="Disordered" evidence="1">
    <location>
        <begin position="1"/>
        <end position="32"/>
    </location>
</feature>
<feature type="compositionally biased region" description="Acidic residues" evidence="1">
    <location>
        <begin position="1"/>
        <end position="13"/>
    </location>
</feature>
<feature type="compositionally biased region" description="Basic and acidic residues" evidence="1">
    <location>
        <begin position="14"/>
        <end position="23"/>
    </location>
</feature>
<name>A0A5N4B6A4_PHOPY</name>
<protein>
    <recommendedName>
        <fullName evidence="2">PiggyBac transposable element-derived protein domain-containing protein</fullName>
    </recommendedName>
</protein>
<reference evidence="3 4" key="1">
    <citation type="journal article" date="2018" name="Elife">
        <title>Firefly genomes illuminate parallel origins of bioluminescence in beetles.</title>
        <authorList>
            <person name="Fallon T.R."/>
            <person name="Lower S.E."/>
            <person name="Chang C.H."/>
            <person name="Bessho-Uehara M."/>
            <person name="Martin G.J."/>
            <person name="Bewick A.J."/>
            <person name="Behringer M."/>
            <person name="Debat H.J."/>
            <person name="Wong I."/>
            <person name="Day J.C."/>
            <person name="Suvorov A."/>
            <person name="Silva C.J."/>
            <person name="Stanger-Hall K.F."/>
            <person name="Hall D.W."/>
            <person name="Schmitz R.J."/>
            <person name="Nelson D.R."/>
            <person name="Lewis S.M."/>
            <person name="Shigenobu S."/>
            <person name="Bybee S.M."/>
            <person name="Larracuente A.M."/>
            <person name="Oba Y."/>
            <person name="Weng J.K."/>
        </authorList>
    </citation>
    <scope>NUCLEOTIDE SEQUENCE [LARGE SCALE GENOMIC DNA]</scope>
    <source>
        <strain evidence="3">1611_PpyrPB1</strain>
        <tissue evidence="3">Whole body</tissue>
    </source>
</reference>
<dbReference type="Proteomes" id="UP000327044">
    <property type="component" value="Unassembled WGS sequence"/>
</dbReference>
<gene>
    <name evidence="3" type="ORF">PPYR_02054</name>
</gene>
<comment type="caution">
    <text evidence="3">The sequence shown here is derived from an EMBL/GenBank/DDBJ whole genome shotgun (WGS) entry which is preliminary data.</text>
</comment>
<evidence type="ECO:0000313" key="3">
    <source>
        <dbReference type="EMBL" id="KAB0805084.1"/>
    </source>
</evidence>
<dbReference type="PANTHER" id="PTHR46599:SF6">
    <property type="entry name" value="DUAL SPECIFICITY PHOSPHATASE 26"/>
    <property type="match status" value="1"/>
</dbReference>
<dbReference type="PANTHER" id="PTHR46599">
    <property type="entry name" value="PIGGYBAC TRANSPOSABLE ELEMENT-DERIVED PROTEIN 4"/>
    <property type="match status" value="1"/>
</dbReference>
<evidence type="ECO:0000259" key="2">
    <source>
        <dbReference type="Pfam" id="PF13843"/>
    </source>
</evidence>
<sequence length="375" mass="43380">MEDDDRFDIESDAPSDHSVHNTDSEQSDEEIEDFVPEDESCWGLYITEEMIAQIVKYTNIYLAKIRPNYTRERDCLDTDTTEMCGFIGLLYMAGLQKSRYLNTKELWANSIFAPACFRLTMSRERFHLLGRAMRFDDINDRDERKKLDNLAPIREIFEKFVNKCEQNYQVGEYCTVDEMLENFRGRCKFRQYIANKPRLENVLPRQPVGPFQLDNSAFAVTMRIASPILNTGRNITLDNYFTSIPLAKELLGKRSTLVGTIKKNKREIPALFINLKRPVPSSMFGFQKDSVLLSYKPKPQKNVLMLSTFHAGDQIDPESGDMQKPEMVTFYNLTKGGVDVADQLKATYSVSRFCCRWPLRLFFTILDVGAINYNI</sequence>